<feature type="signal peptide" evidence="3">
    <location>
        <begin position="1"/>
        <end position="18"/>
    </location>
</feature>
<dbReference type="InterPro" id="IPR018466">
    <property type="entry name" value="Kre9/Knh1-like_N"/>
</dbReference>
<dbReference type="EMBL" id="JASBNA010000007">
    <property type="protein sequence ID" value="KAK7690383.1"/>
    <property type="molecule type" value="Genomic_DNA"/>
</dbReference>
<dbReference type="Proteomes" id="UP001385951">
    <property type="component" value="Unassembled WGS sequence"/>
</dbReference>
<reference evidence="5 6" key="1">
    <citation type="submission" date="2022-09" db="EMBL/GenBank/DDBJ databases">
        <authorList>
            <person name="Palmer J.M."/>
        </authorList>
    </citation>
    <scope>NUCLEOTIDE SEQUENCE [LARGE SCALE GENOMIC DNA]</scope>
    <source>
        <strain evidence="5 6">DSM 7382</strain>
    </source>
</reference>
<keyword evidence="6" id="KW-1185">Reference proteome</keyword>
<feature type="region of interest" description="Disordered" evidence="2">
    <location>
        <begin position="151"/>
        <end position="185"/>
    </location>
</feature>
<sequence length="248" mass="24831">MINAIIFAFAFLLPTVWSLPLVIRDAVAPPITKPDGSTTWKVGDTVQVTWDTSGLPPPANVTNPTAKIILGSLEGTDENLMFDTPLAQGFSIFAGTVSFSVPDVPPKENYIVCLFGDSGNISPIFSITGGTASSAVSSTVASEISKVTPVPPITTAPFPSTTTDVVTSSTSVAPSSTPSGSVSVPVTSTSTSSVASASSSGSASSSSSASPSGTAIGAIGGNNNAAWSSKEVQLSSIAFSALLALALL</sequence>
<evidence type="ECO:0000256" key="2">
    <source>
        <dbReference type="SAM" id="MobiDB-lite"/>
    </source>
</evidence>
<dbReference type="Pfam" id="PF10342">
    <property type="entry name" value="Kre9_KNH"/>
    <property type="match status" value="1"/>
</dbReference>
<comment type="caution">
    <text evidence="5">The sequence shown here is derived from an EMBL/GenBank/DDBJ whole genome shotgun (WGS) entry which is preliminary data.</text>
</comment>
<keyword evidence="1 3" id="KW-0732">Signal</keyword>
<feature type="compositionally biased region" description="Low complexity" evidence="2">
    <location>
        <begin position="159"/>
        <end position="185"/>
    </location>
</feature>
<accession>A0AAW0G9R6</accession>
<evidence type="ECO:0000259" key="4">
    <source>
        <dbReference type="Pfam" id="PF10342"/>
    </source>
</evidence>
<protein>
    <recommendedName>
        <fullName evidence="4">Yeast cell wall synthesis Kre9/Knh1-like N-terminal domain-containing protein</fullName>
    </recommendedName>
</protein>
<dbReference type="AlphaFoldDB" id="A0AAW0G9R6"/>
<evidence type="ECO:0000256" key="1">
    <source>
        <dbReference type="ARBA" id="ARBA00022729"/>
    </source>
</evidence>
<proteinExistence type="predicted"/>
<feature type="domain" description="Yeast cell wall synthesis Kre9/Knh1-like N-terminal" evidence="4">
    <location>
        <begin position="33"/>
        <end position="118"/>
    </location>
</feature>
<organism evidence="5 6">
    <name type="scientific">Cerrena zonata</name>
    <dbReference type="NCBI Taxonomy" id="2478898"/>
    <lineage>
        <taxon>Eukaryota</taxon>
        <taxon>Fungi</taxon>
        <taxon>Dikarya</taxon>
        <taxon>Basidiomycota</taxon>
        <taxon>Agaricomycotina</taxon>
        <taxon>Agaricomycetes</taxon>
        <taxon>Polyporales</taxon>
        <taxon>Cerrenaceae</taxon>
        <taxon>Cerrena</taxon>
    </lineage>
</organism>
<feature type="chain" id="PRO_5043396072" description="Yeast cell wall synthesis Kre9/Knh1-like N-terminal domain-containing protein" evidence="3">
    <location>
        <begin position="19"/>
        <end position="248"/>
    </location>
</feature>
<gene>
    <name evidence="5" type="ORF">QCA50_007041</name>
</gene>
<name>A0AAW0G9R6_9APHY</name>
<evidence type="ECO:0000313" key="6">
    <source>
        <dbReference type="Proteomes" id="UP001385951"/>
    </source>
</evidence>
<evidence type="ECO:0000313" key="5">
    <source>
        <dbReference type="EMBL" id="KAK7690383.1"/>
    </source>
</evidence>
<evidence type="ECO:0000256" key="3">
    <source>
        <dbReference type="SAM" id="SignalP"/>
    </source>
</evidence>